<keyword evidence="3" id="KW-1185">Reference proteome</keyword>
<dbReference type="Proteomes" id="UP001162164">
    <property type="component" value="Unassembled WGS sequence"/>
</dbReference>
<feature type="region of interest" description="Disordered" evidence="1">
    <location>
        <begin position="62"/>
        <end position="82"/>
    </location>
</feature>
<proteinExistence type="predicted"/>
<evidence type="ECO:0000313" key="3">
    <source>
        <dbReference type="Proteomes" id="UP001162164"/>
    </source>
</evidence>
<evidence type="ECO:0000256" key="1">
    <source>
        <dbReference type="SAM" id="MobiDB-lite"/>
    </source>
</evidence>
<accession>A0ABQ9J9F1</accession>
<dbReference type="EMBL" id="JAPWTJ010000939">
    <property type="protein sequence ID" value="KAJ8974748.1"/>
    <property type="molecule type" value="Genomic_DNA"/>
</dbReference>
<evidence type="ECO:0000313" key="2">
    <source>
        <dbReference type="EMBL" id="KAJ8974748.1"/>
    </source>
</evidence>
<sequence>MDDYNRYLSELIHSFLLDIIIIWLQKQQQKEEAERKRKAKDSATTGNKYIVSFHEEYFNTNSNVPSAKPSAPPPSTDRFANL</sequence>
<name>A0ABQ9J9F1_9CUCU</name>
<reference evidence="2" key="1">
    <citation type="journal article" date="2023" name="Insect Mol. Biol.">
        <title>Genome sequencing provides insights into the evolution of gene families encoding plant cell wall-degrading enzymes in longhorned beetles.</title>
        <authorList>
            <person name="Shin N.R."/>
            <person name="Okamura Y."/>
            <person name="Kirsch R."/>
            <person name="Pauchet Y."/>
        </authorList>
    </citation>
    <scope>NUCLEOTIDE SEQUENCE</scope>
    <source>
        <strain evidence="2">MMC_N1</strain>
    </source>
</reference>
<protein>
    <submittedName>
        <fullName evidence="2">Uncharacterized protein</fullName>
    </submittedName>
</protein>
<organism evidence="2 3">
    <name type="scientific">Molorchus minor</name>
    <dbReference type="NCBI Taxonomy" id="1323400"/>
    <lineage>
        <taxon>Eukaryota</taxon>
        <taxon>Metazoa</taxon>
        <taxon>Ecdysozoa</taxon>
        <taxon>Arthropoda</taxon>
        <taxon>Hexapoda</taxon>
        <taxon>Insecta</taxon>
        <taxon>Pterygota</taxon>
        <taxon>Neoptera</taxon>
        <taxon>Endopterygota</taxon>
        <taxon>Coleoptera</taxon>
        <taxon>Polyphaga</taxon>
        <taxon>Cucujiformia</taxon>
        <taxon>Chrysomeloidea</taxon>
        <taxon>Cerambycidae</taxon>
        <taxon>Lamiinae</taxon>
        <taxon>Monochamini</taxon>
        <taxon>Molorchus</taxon>
    </lineage>
</organism>
<gene>
    <name evidence="2" type="ORF">NQ317_005943</name>
</gene>
<comment type="caution">
    <text evidence="2">The sequence shown here is derived from an EMBL/GenBank/DDBJ whole genome shotgun (WGS) entry which is preliminary data.</text>
</comment>